<feature type="coiled-coil region" evidence="6">
    <location>
        <begin position="51"/>
        <end position="88"/>
    </location>
</feature>
<dbReference type="NCBIfam" id="TIGR00020">
    <property type="entry name" value="prfB"/>
    <property type="match status" value="1"/>
</dbReference>
<evidence type="ECO:0000256" key="1">
    <source>
        <dbReference type="ARBA" id="ARBA00010835"/>
    </source>
</evidence>
<dbReference type="Pfam" id="PF03462">
    <property type="entry name" value="PCRF"/>
    <property type="match status" value="1"/>
</dbReference>
<dbReference type="PROSITE" id="PS00745">
    <property type="entry name" value="RF_PROK_I"/>
    <property type="match status" value="1"/>
</dbReference>
<feature type="modified residue" description="N5-methylglutamine" evidence="4">
    <location>
        <position position="250"/>
    </location>
</feature>
<evidence type="ECO:0000256" key="2">
    <source>
        <dbReference type="ARBA" id="ARBA00022481"/>
    </source>
</evidence>
<evidence type="ECO:0000256" key="6">
    <source>
        <dbReference type="SAM" id="Coils"/>
    </source>
</evidence>
<name>A0ABT3WCK3_9PROT</name>
<dbReference type="PANTHER" id="PTHR43116">
    <property type="entry name" value="PEPTIDE CHAIN RELEASE FACTOR 2"/>
    <property type="match status" value="1"/>
</dbReference>
<dbReference type="SMART" id="SM00937">
    <property type="entry name" value="PCRF"/>
    <property type="match status" value="1"/>
</dbReference>
<dbReference type="InterPro" id="IPR005139">
    <property type="entry name" value="PCRF"/>
</dbReference>
<proteinExistence type="inferred from homology"/>
<evidence type="ECO:0000256" key="3">
    <source>
        <dbReference type="ARBA" id="ARBA00022917"/>
    </source>
</evidence>
<reference evidence="8" key="1">
    <citation type="submission" date="2022-07" db="EMBL/GenBank/DDBJ databases">
        <title>Bombella genomes.</title>
        <authorList>
            <person name="Harer L."/>
            <person name="Styblova S."/>
            <person name="Ehrmann M."/>
        </authorList>
    </citation>
    <scope>NUCLEOTIDE SEQUENCE</scope>
    <source>
        <strain evidence="8">TMW 2.2559</strain>
    </source>
</reference>
<keyword evidence="4" id="KW-0963">Cytoplasm</keyword>
<keyword evidence="9" id="KW-1185">Reference proteome</keyword>
<dbReference type="InterPro" id="IPR000352">
    <property type="entry name" value="Pep_chain_release_fac_I"/>
</dbReference>
<dbReference type="Gene3D" id="3.30.70.1660">
    <property type="match status" value="1"/>
</dbReference>
<comment type="subcellular location">
    <subcellularLocation>
        <location evidence="4">Cytoplasm</location>
    </subcellularLocation>
</comment>
<dbReference type="SUPFAM" id="SSF75620">
    <property type="entry name" value="Release factor"/>
    <property type="match status" value="1"/>
</dbReference>
<dbReference type="Gene3D" id="1.20.58.410">
    <property type="entry name" value="Release factor"/>
    <property type="match status" value="1"/>
</dbReference>
<keyword evidence="6" id="KW-0175">Coiled coil</keyword>
<dbReference type="InterPro" id="IPR004374">
    <property type="entry name" value="PrfB"/>
</dbReference>
<evidence type="ECO:0000313" key="9">
    <source>
        <dbReference type="Proteomes" id="UP001165633"/>
    </source>
</evidence>
<accession>A0ABT3WCK3</accession>
<comment type="function">
    <text evidence="4">Peptide chain release factor 2 directs the termination of translation in response to the peptide chain termination codons UGA and UAA.</text>
</comment>
<keyword evidence="2 4" id="KW-0488">Methylation</keyword>
<gene>
    <name evidence="4 8" type="primary">prfB</name>
    <name evidence="8" type="ORF">NQF87_03805</name>
</gene>
<dbReference type="Pfam" id="PF00472">
    <property type="entry name" value="RF-1"/>
    <property type="match status" value="1"/>
</dbReference>
<evidence type="ECO:0000256" key="5">
    <source>
        <dbReference type="NCBIfam" id="TIGR00020"/>
    </source>
</evidence>
<organism evidence="8 9">
    <name type="scientific">Bombella dulcis</name>
    <dbReference type="NCBI Taxonomy" id="2967339"/>
    <lineage>
        <taxon>Bacteria</taxon>
        <taxon>Pseudomonadati</taxon>
        <taxon>Pseudomonadota</taxon>
        <taxon>Alphaproteobacteria</taxon>
        <taxon>Acetobacterales</taxon>
        <taxon>Acetobacteraceae</taxon>
        <taxon>Bombella</taxon>
    </lineage>
</organism>
<comment type="PTM">
    <text evidence="4">Methylated by PrmC. Methylation increases the termination efficiency of RF2.</text>
</comment>
<dbReference type="PANTHER" id="PTHR43116:SF3">
    <property type="entry name" value="CLASS I PEPTIDE CHAIN RELEASE FACTOR"/>
    <property type="match status" value="1"/>
</dbReference>
<comment type="similarity">
    <text evidence="1 4">Belongs to the prokaryotic/mitochondrial release factor family.</text>
</comment>
<dbReference type="Gene3D" id="3.30.160.20">
    <property type="match status" value="1"/>
</dbReference>
<evidence type="ECO:0000313" key="8">
    <source>
        <dbReference type="EMBL" id="MCX5616099.1"/>
    </source>
</evidence>
<comment type="caution">
    <text evidence="8">The sequence shown here is derived from an EMBL/GenBank/DDBJ whole genome shotgun (WGS) entry which is preliminary data.</text>
</comment>
<evidence type="ECO:0000256" key="4">
    <source>
        <dbReference type="HAMAP-Rule" id="MF_00094"/>
    </source>
</evidence>
<feature type="domain" description="Prokaryotic-type class I peptide chain release factors" evidence="7">
    <location>
        <begin position="243"/>
        <end position="259"/>
    </location>
</feature>
<dbReference type="InterPro" id="IPR045853">
    <property type="entry name" value="Pep_chain_release_fac_I_sf"/>
</dbReference>
<dbReference type="EMBL" id="JANIDV010000002">
    <property type="protein sequence ID" value="MCX5616099.1"/>
    <property type="molecule type" value="Genomic_DNA"/>
</dbReference>
<evidence type="ECO:0000259" key="7">
    <source>
        <dbReference type="PROSITE" id="PS00745"/>
    </source>
</evidence>
<sequence>MSAETEALSEQIKQSVALLRRHLDWDVAKTRLAELNHLSEDPELWNNPDAAQKLMRERTMLANQIEGVEALEADVQDTLDLVELAEMENDDAVVQEGLTTLRNLAAQAQQRETESLLSGEADSNDCYLEVNAGAGGTEAQDWAEMLLRMYTRWSEKHGYKVSMMESSEGEQAGLKSATILVSGPNAYGWLKTEAGVHRLVRISPFDSAARRQTSFASIYISPVVDDSIEIEIIDSDLRVDTFRASGAGGQHVNKTDSAIRITHIPTGIVVACQTDRSQHRNRATAMEMLKARLYEAELQKREAEASAAEAAKTDIGWGHQIRSYVLAPYQLVKDLRTNIEKGNPDAVLDGDLDEFMAASLAQRVSATRSEASATAQ</sequence>
<keyword evidence="3 4" id="KW-0648">Protein biosynthesis</keyword>
<dbReference type="HAMAP" id="MF_00094">
    <property type="entry name" value="Rel_fac_2"/>
    <property type="match status" value="1"/>
</dbReference>
<protein>
    <recommendedName>
        <fullName evidence="4 5">Peptide chain release factor 2</fullName>
        <shortName evidence="4">RF-2</shortName>
    </recommendedName>
</protein>
<dbReference type="Proteomes" id="UP001165633">
    <property type="component" value="Unassembled WGS sequence"/>
</dbReference>
<dbReference type="RefSeq" id="WP_266127104.1">
    <property type="nucleotide sequence ID" value="NZ_JANIDV010000002.1"/>
</dbReference>